<name>A0A5E4FXY8_PRUDU</name>
<dbReference type="EMBL" id="CABIKO010000241">
    <property type="protein sequence ID" value="VVA32262.1"/>
    <property type="molecule type" value="Genomic_DNA"/>
</dbReference>
<feature type="compositionally biased region" description="Pro residues" evidence="1">
    <location>
        <begin position="24"/>
        <end position="33"/>
    </location>
</feature>
<evidence type="ECO:0000313" key="3">
    <source>
        <dbReference type="Proteomes" id="UP000327085"/>
    </source>
</evidence>
<organism evidence="2 3">
    <name type="scientific">Prunus dulcis</name>
    <name type="common">Almond</name>
    <name type="synonym">Amygdalus dulcis</name>
    <dbReference type="NCBI Taxonomy" id="3755"/>
    <lineage>
        <taxon>Eukaryota</taxon>
        <taxon>Viridiplantae</taxon>
        <taxon>Streptophyta</taxon>
        <taxon>Embryophyta</taxon>
        <taxon>Tracheophyta</taxon>
        <taxon>Spermatophyta</taxon>
        <taxon>Magnoliopsida</taxon>
        <taxon>eudicotyledons</taxon>
        <taxon>Gunneridae</taxon>
        <taxon>Pentapetalae</taxon>
        <taxon>rosids</taxon>
        <taxon>fabids</taxon>
        <taxon>Rosales</taxon>
        <taxon>Rosaceae</taxon>
        <taxon>Amygdaloideae</taxon>
        <taxon>Amygdaleae</taxon>
        <taxon>Prunus</taxon>
    </lineage>
</organism>
<dbReference type="AlphaFoldDB" id="A0A5E4FXY8"/>
<protein>
    <submittedName>
        <fullName evidence="2">Uncharacterized protein</fullName>
    </submittedName>
</protein>
<dbReference type="Gramene" id="VVA32262">
    <property type="protein sequence ID" value="VVA32262"/>
    <property type="gene ID" value="Prudul26B011826"/>
</dbReference>
<proteinExistence type="predicted"/>
<feature type="compositionally biased region" description="Low complexity" evidence="1">
    <location>
        <begin position="65"/>
        <end position="81"/>
    </location>
</feature>
<feature type="region of interest" description="Disordered" evidence="1">
    <location>
        <begin position="55"/>
        <end position="81"/>
    </location>
</feature>
<reference evidence="3" key="1">
    <citation type="journal article" date="2020" name="Plant J.">
        <title>Transposons played a major role in the diversification between the closely related almond and peach genomes: results from the almond genome sequence.</title>
        <authorList>
            <person name="Alioto T."/>
            <person name="Alexiou K.G."/>
            <person name="Bardil A."/>
            <person name="Barteri F."/>
            <person name="Castanera R."/>
            <person name="Cruz F."/>
            <person name="Dhingra A."/>
            <person name="Duval H."/>
            <person name="Fernandez I Marti A."/>
            <person name="Frias L."/>
            <person name="Galan B."/>
            <person name="Garcia J.L."/>
            <person name="Howad W."/>
            <person name="Gomez-Garrido J."/>
            <person name="Gut M."/>
            <person name="Julca I."/>
            <person name="Morata J."/>
            <person name="Puigdomenech P."/>
            <person name="Ribeca P."/>
            <person name="Rubio Cabetas M.J."/>
            <person name="Vlasova A."/>
            <person name="Wirthensohn M."/>
            <person name="Garcia-Mas J."/>
            <person name="Gabaldon T."/>
            <person name="Casacuberta J.M."/>
            <person name="Arus P."/>
        </authorList>
    </citation>
    <scope>NUCLEOTIDE SEQUENCE [LARGE SCALE GENOMIC DNA]</scope>
    <source>
        <strain evidence="3">cv. Texas</strain>
    </source>
</reference>
<gene>
    <name evidence="2" type="ORF">ALMOND_2B011826</name>
</gene>
<feature type="compositionally biased region" description="Polar residues" evidence="1">
    <location>
        <begin position="55"/>
        <end position="64"/>
    </location>
</feature>
<dbReference type="Proteomes" id="UP000327085">
    <property type="component" value="Chromosome 2"/>
</dbReference>
<evidence type="ECO:0000256" key="1">
    <source>
        <dbReference type="SAM" id="MobiDB-lite"/>
    </source>
</evidence>
<feature type="region of interest" description="Disordered" evidence="1">
    <location>
        <begin position="15"/>
        <end position="34"/>
    </location>
</feature>
<dbReference type="InParanoid" id="A0A5E4FXY8"/>
<evidence type="ECO:0000313" key="2">
    <source>
        <dbReference type="EMBL" id="VVA32262.1"/>
    </source>
</evidence>
<feature type="non-terminal residue" evidence="2">
    <location>
        <position position="81"/>
    </location>
</feature>
<sequence length="81" mass="8706">MTILSTPYIIQLSQSSEALEHHPNPPSFPPPTPINGLIAQAMNLTADNCSSLSHNHFEQSQIKQAHSIHPSIHPSASSSNA</sequence>
<accession>A0A5E4FXY8</accession>